<sequence>MSDADIMAEAYASPAENTTGQHPSVSPASKPPTPVGARRLSGIVDLSSSGSESQSAENGIHGPSYPNLVGLSGANMGNGGGPSASLPQLMLHCILGCFGGLGSQHHQ</sequence>
<dbReference type="EMBL" id="PZQS01000002">
    <property type="protein sequence ID" value="PVD36183.1"/>
    <property type="molecule type" value="Genomic_DNA"/>
</dbReference>
<dbReference type="AlphaFoldDB" id="A0A2T7PRY2"/>
<dbReference type="Proteomes" id="UP000245119">
    <property type="component" value="Linkage Group LG2"/>
</dbReference>
<evidence type="ECO:0000256" key="1">
    <source>
        <dbReference type="SAM" id="MobiDB-lite"/>
    </source>
</evidence>
<reference evidence="2 3" key="1">
    <citation type="submission" date="2018-04" db="EMBL/GenBank/DDBJ databases">
        <title>The genome of golden apple snail Pomacea canaliculata provides insight into stress tolerance and invasive adaptation.</title>
        <authorList>
            <person name="Liu C."/>
            <person name="Liu B."/>
            <person name="Ren Y."/>
            <person name="Zhang Y."/>
            <person name="Wang H."/>
            <person name="Li S."/>
            <person name="Jiang F."/>
            <person name="Yin L."/>
            <person name="Zhang G."/>
            <person name="Qian W."/>
            <person name="Fan W."/>
        </authorList>
    </citation>
    <scope>NUCLEOTIDE SEQUENCE [LARGE SCALE GENOMIC DNA]</scope>
    <source>
        <strain evidence="2">SZHN2017</strain>
        <tissue evidence="2">Muscle</tissue>
    </source>
</reference>
<feature type="compositionally biased region" description="Polar residues" evidence="1">
    <location>
        <begin position="15"/>
        <end position="27"/>
    </location>
</feature>
<protein>
    <submittedName>
        <fullName evidence="2">Uncharacterized protein</fullName>
    </submittedName>
</protein>
<accession>A0A2T7PRY2</accession>
<feature type="region of interest" description="Disordered" evidence="1">
    <location>
        <begin position="1"/>
        <end position="64"/>
    </location>
</feature>
<organism evidence="2 3">
    <name type="scientific">Pomacea canaliculata</name>
    <name type="common">Golden apple snail</name>
    <dbReference type="NCBI Taxonomy" id="400727"/>
    <lineage>
        <taxon>Eukaryota</taxon>
        <taxon>Metazoa</taxon>
        <taxon>Spiralia</taxon>
        <taxon>Lophotrochozoa</taxon>
        <taxon>Mollusca</taxon>
        <taxon>Gastropoda</taxon>
        <taxon>Caenogastropoda</taxon>
        <taxon>Architaenioglossa</taxon>
        <taxon>Ampullarioidea</taxon>
        <taxon>Ampullariidae</taxon>
        <taxon>Pomacea</taxon>
    </lineage>
</organism>
<name>A0A2T7PRY2_POMCA</name>
<comment type="caution">
    <text evidence="2">The sequence shown here is derived from an EMBL/GenBank/DDBJ whole genome shotgun (WGS) entry which is preliminary data.</text>
</comment>
<evidence type="ECO:0000313" key="2">
    <source>
        <dbReference type="EMBL" id="PVD36183.1"/>
    </source>
</evidence>
<dbReference type="OrthoDB" id="6077919at2759"/>
<proteinExistence type="predicted"/>
<gene>
    <name evidence="2" type="ORF">C0Q70_03158</name>
</gene>
<evidence type="ECO:0000313" key="3">
    <source>
        <dbReference type="Proteomes" id="UP000245119"/>
    </source>
</evidence>
<keyword evidence="3" id="KW-1185">Reference proteome</keyword>